<keyword evidence="3" id="KW-1185">Reference proteome</keyword>
<comment type="caution">
    <text evidence="1">The sequence shown here is derived from an EMBL/GenBank/DDBJ whole genome shotgun (WGS) entry which is preliminary data.</text>
</comment>
<organism evidence="1 3">
    <name type="scientific">Candidatus Methanodesulfokora washburnensis</name>
    <dbReference type="NCBI Taxonomy" id="2478471"/>
    <lineage>
        <taxon>Archaea</taxon>
        <taxon>Thermoproteota</taxon>
        <taxon>Candidatus Korarchaeia</taxon>
        <taxon>Candidatus Korarchaeia incertae sedis</taxon>
        <taxon>Candidatus Methanodesulfokora</taxon>
    </lineage>
</organism>
<dbReference type="InterPro" id="IPR023129">
    <property type="entry name" value="MTH889-like_dom_sf"/>
</dbReference>
<evidence type="ECO:0000313" key="4">
    <source>
        <dbReference type="Proteomes" id="UP000316217"/>
    </source>
</evidence>
<proteinExistence type="predicted"/>
<name>A0A429GEZ8_9CREN</name>
<dbReference type="RefSeq" id="WP_125672569.1">
    <property type="nucleotide sequence ID" value="NZ_RCOS01000156.1"/>
</dbReference>
<dbReference type="EMBL" id="RCOS01000156">
    <property type="protein sequence ID" value="RSN72399.1"/>
    <property type="molecule type" value="Genomic_DNA"/>
</dbReference>
<dbReference type="AlphaFoldDB" id="A0A429GEZ8"/>
<dbReference type="Proteomes" id="UP000277582">
    <property type="component" value="Unassembled WGS sequence"/>
</dbReference>
<dbReference type="Proteomes" id="UP000316217">
    <property type="component" value="Unassembled WGS sequence"/>
</dbReference>
<accession>A0A429GEZ8</accession>
<sequence>MSSRKPSIKRILLDVLKPREIPTIEISKKICEIDGISNVTVVVTEVDARTETLKVTIRGEDICYEKVASTLQEGGCVVRSVDEVEVGMQ</sequence>
<dbReference type="PANTHER" id="PTHR42240">
    <property type="entry name" value="DUF211 DOMAIN-CONTAINING PROTEIN"/>
    <property type="match status" value="1"/>
</dbReference>
<reference evidence="2 4" key="2">
    <citation type="journal article" date="2019" name="Nat. Microbiol.">
        <title>Wide diversity of methane and short-chain alkane metabolisms in uncultured archaea.</title>
        <authorList>
            <person name="Borrel G."/>
            <person name="Adam P.S."/>
            <person name="McKay L.J."/>
            <person name="Chen L.X."/>
            <person name="Sierra-Garcia I.N."/>
            <person name="Sieber C.M."/>
            <person name="Letourneur Q."/>
            <person name="Ghozlane A."/>
            <person name="Andersen G.L."/>
            <person name="Li W.J."/>
            <person name="Hallam S.J."/>
            <person name="Muyzer G."/>
            <person name="de Oliveira V.M."/>
            <person name="Inskeep W.P."/>
            <person name="Banfield J.F."/>
            <person name="Gribaldo S."/>
        </authorList>
    </citation>
    <scope>NUCLEOTIDE SEQUENCE [LARGE SCALE GENOMIC DNA]</scope>
    <source>
        <strain evidence="2">NM4</strain>
    </source>
</reference>
<dbReference type="InterPro" id="IPR003831">
    <property type="entry name" value="DUF211"/>
</dbReference>
<gene>
    <name evidence="1" type="ORF">D6D85_14015</name>
    <name evidence="2" type="ORF">EF810_04450</name>
</gene>
<reference evidence="1 3" key="1">
    <citation type="submission" date="2018-10" db="EMBL/GenBank/DDBJ databases">
        <title>Co-occurring genomic capacity for anaerobic methane metabolism and dissimilatory sulfite reduction discovered in the Korarchaeota.</title>
        <authorList>
            <person name="Mckay L.J."/>
            <person name="Dlakic M."/>
            <person name="Fields M.W."/>
            <person name="Delmont T.O."/>
            <person name="Eren A.M."/>
            <person name="Jay Z.J."/>
            <person name="Klingelsmith K.B."/>
            <person name="Rusch D.B."/>
            <person name="Inskeep W.P."/>
        </authorList>
    </citation>
    <scope>NUCLEOTIDE SEQUENCE [LARGE SCALE GENOMIC DNA]</scope>
    <source>
        <strain evidence="1 3">MDKW</strain>
    </source>
</reference>
<evidence type="ECO:0000313" key="1">
    <source>
        <dbReference type="EMBL" id="RSN72399.1"/>
    </source>
</evidence>
<dbReference type="EMBL" id="RXII01000069">
    <property type="protein sequence ID" value="RZN61695.1"/>
    <property type="molecule type" value="Genomic_DNA"/>
</dbReference>
<protein>
    <recommendedName>
        <fullName evidence="5">DUF211 domain-containing protein</fullName>
    </recommendedName>
</protein>
<evidence type="ECO:0000313" key="3">
    <source>
        <dbReference type="Proteomes" id="UP000277582"/>
    </source>
</evidence>
<evidence type="ECO:0008006" key="5">
    <source>
        <dbReference type="Google" id="ProtNLM"/>
    </source>
</evidence>
<dbReference type="Gene3D" id="3.30.70.1340">
    <property type="entry name" value="MTH889-like domain"/>
    <property type="match status" value="1"/>
</dbReference>
<evidence type="ECO:0000313" key="2">
    <source>
        <dbReference type="EMBL" id="RZN61695.1"/>
    </source>
</evidence>
<dbReference type="OrthoDB" id="201945at2157"/>
<dbReference type="Pfam" id="PF02680">
    <property type="entry name" value="DUF211"/>
    <property type="match status" value="1"/>
</dbReference>
<dbReference type="PANTHER" id="PTHR42240:SF1">
    <property type="entry name" value="DUF211 DOMAIN-CONTAINING PROTEIN"/>
    <property type="match status" value="1"/>
</dbReference>
<dbReference type="SUPFAM" id="SSF160363">
    <property type="entry name" value="MTH889-like"/>
    <property type="match status" value="1"/>
</dbReference>